<dbReference type="GO" id="GO:0005525">
    <property type="term" value="F:GTP binding"/>
    <property type="evidence" value="ECO:0007669"/>
    <property type="project" value="UniProtKB-UniRule"/>
</dbReference>
<evidence type="ECO:0000313" key="13">
    <source>
        <dbReference type="EMBL" id="QLJ53321.1"/>
    </source>
</evidence>
<keyword evidence="3 9" id="KW-0547">Nucleotide-binding</keyword>
<dbReference type="InterPro" id="IPR003593">
    <property type="entry name" value="AAA+_ATPase"/>
</dbReference>
<comment type="domain">
    <text evidence="9">Composed of three domains: the N-terminal N domain, which is responsible for interactions with the ribosome, the central G domain, which binds GTP, and the C-terminal M domain, which binds the RNA and the signal sequence of the RNC.</text>
</comment>
<evidence type="ECO:0000256" key="3">
    <source>
        <dbReference type="ARBA" id="ARBA00022741"/>
    </source>
</evidence>
<comment type="catalytic activity">
    <reaction evidence="9">
        <text>GTP + H2O = GDP + phosphate + H(+)</text>
        <dbReference type="Rhea" id="RHEA:19669"/>
        <dbReference type="ChEBI" id="CHEBI:15377"/>
        <dbReference type="ChEBI" id="CHEBI:15378"/>
        <dbReference type="ChEBI" id="CHEBI:37565"/>
        <dbReference type="ChEBI" id="CHEBI:43474"/>
        <dbReference type="ChEBI" id="CHEBI:58189"/>
        <dbReference type="EC" id="3.6.5.4"/>
    </reaction>
</comment>
<name>A0A7D6BTD6_FERL1</name>
<dbReference type="SMART" id="SM00963">
    <property type="entry name" value="SRP54_N"/>
    <property type="match status" value="1"/>
</dbReference>
<protein>
    <recommendedName>
        <fullName evidence="9">Signal recognition particle 54 kDa protein</fullName>
        <shortName evidence="9">SRP54</shortName>
        <ecNumber evidence="9">3.6.5.4</ecNumber>
    </recommendedName>
</protein>
<feature type="binding site" evidence="9">
    <location>
        <begin position="101"/>
        <end position="108"/>
    </location>
    <ligand>
        <name>GTP</name>
        <dbReference type="ChEBI" id="CHEBI:37565"/>
    </ligand>
</feature>
<dbReference type="InterPro" id="IPR042101">
    <property type="entry name" value="SRP54_N_sf"/>
</dbReference>
<evidence type="ECO:0000256" key="1">
    <source>
        <dbReference type="ARBA" id="ARBA00005450"/>
    </source>
</evidence>
<comment type="function">
    <text evidence="9">Involved in targeting and insertion of nascent membrane proteins into the cytoplasmic membrane. Binds to the hydrophobic signal sequence of the ribosome-nascent chain (RNC) as it emerges from the ribosomes. The SRP-RNC complex is then targeted to the cytoplasmic membrane where it interacts with the SRP receptor FtsY.</text>
</comment>
<dbReference type="Proteomes" id="UP000510821">
    <property type="component" value="Chromosome"/>
</dbReference>
<dbReference type="SUPFAM" id="SSF47446">
    <property type="entry name" value="Signal peptide-binding domain"/>
    <property type="match status" value="1"/>
</dbReference>
<feature type="domain" description="SRP54-type proteins GTP-binding" evidence="11">
    <location>
        <begin position="94"/>
        <end position="287"/>
    </location>
</feature>
<dbReference type="SMART" id="SM00382">
    <property type="entry name" value="AAA"/>
    <property type="match status" value="1"/>
</dbReference>
<dbReference type="Gene3D" id="1.20.120.140">
    <property type="entry name" value="Signal recognition particle SRP54, nucleotide-binding domain"/>
    <property type="match status" value="1"/>
</dbReference>
<reference evidence="14" key="1">
    <citation type="submission" date="2020-07" db="EMBL/GenBank/DDBJ databases">
        <title>Metabolic diversity and evolutionary history of the archaeal phylum ###Micrarchaeota### uncovered from a freshwater lake metagenome.</title>
        <authorList>
            <person name="Kadnikov V.V."/>
            <person name="Savvichev A.S."/>
            <person name="Mardanov A.V."/>
            <person name="Beletsky A.V."/>
            <person name="Chupakov A.V."/>
            <person name="Kokryatskaya N.M."/>
            <person name="Pimenov N.V."/>
            <person name="Ravin N.V."/>
        </authorList>
    </citation>
    <scope>NUCLEOTIDE SEQUENCE [LARGE SCALE GENOMIC DNA]</scope>
</reference>
<dbReference type="InterPro" id="IPR036225">
    <property type="entry name" value="SRP/SRP_N"/>
</dbReference>
<evidence type="ECO:0000259" key="10">
    <source>
        <dbReference type="SMART" id="SM00382"/>
    </source>
</evidence>
<dbReference type="SUPFAM" id="SSF52540">
    <property type="entry name" value="P-loop containing nucleoside triphosphate hydrolases"/>
    <property type="match status" value="1"/>
</dbReference>
<dbReference type="EMBL" id="CP058998">
    <property type="protein sequence ID" value="QLJ53321.1"/>
    <property type="molecule type" value="Genomic_DNA"/>
</dbReference>
<dbReference type="InterPro" id="IPR000897">
    <property type="entry name" value="SRP54_GTPase_dom"/>
</dbReference>
<evidence type="ECO:0000256" key="4">
    <source>
        <dbReference type="ARBA" id="ARBA00022801"/>
    </source>
</evidence>
<dbReference type="PANTHER" id="PTHR11564">
    <property type="entry name" value="SIGNAL RECOGNITION PARTICLE 54K PROTEIN SRP54"/>
    <property type="match status" value="1"/>
</dbReference>
<keyword evidence="2 9" id="KW-0963">Cytoplasm</keyword>
<feature type="domain" description="Signal recognition particle SRP54 helical bundle" evidence="12">
    <location>
        <begin position="3"/>
        <end position="84"/>
    </location>
</feature>
<keyword evidence="7 9" id="KW-0733">Signal recognition particle</keyword>
<evidence type="ECO:0000259" key="12">
    <source>
        <dbReference type="SMART" id="SM00963"/>
    </source>
</evidence>
<dbReference type="Gene3D" id="3.40.50.300">
    <property type="entry name" value="P-loop containing nucleotide triphosphate hydrolases"/>
    <property type="match status" value="1"/>
</dbReference>
<dbReference type="HAMAP" id="MF_00306">
    <property type="entry name" value="SRP54"/>
    <property type="match status" value="1"/>
</dbReference>
<evidence type="ECO:0000256" key="8">
    <source>
        <dbReference type="ARBA" id="ARBA00023274"/>
    </source>
</evidence>
<dbReference type="InterPro" id="IPR013822">
    <property type="entry name" value="Signal_recog_particl_SRP54_hlx"/>
</dbReference>
<dbReference type="CDD" id="cd17875">
    <property type="entry name" value="SRP54_G"/>
    <property type="match status" value="1"/>
</dbReference>
<evidence type="ECO:0000256" key="9">
    <source>
        <dbReference type="HAMAP-Rule" id="MF_00306"/>
    </source>
</evidence>
<evidence type="ECO:0000259" key="11">
    <source>
        <dbReference type="SMART" id="SM00962"/>
    </source>
</evidence>
<keyword evidence="4 9" id="KW-0378">Hydrolase</keyword>
<dbReference type="GO" id="GO:0006614">
    <property type="term" value="P:SRP-dependent cotranslational protein targeting to membrane"/>
    <property type="evidence" value="ECO:0007669"/>
    <property type="project" value="InterPro"/>
</dbReference>
<dbReference type="Gene3D" id="1.10.260.30">
    <property type="entry name" value="Signal recognition particle, SRP54 subunit, M-domain"/>
    <property type="match status" value="1"/>
</dbReference>
<comment type="subunit">
    <text evidence="9">Part of the signal recognition particle protein translocation system, which is composed of SRP and FtsY. Archaeal SRP consists of a 7S RNA molecule of 300 nucleotides and two protein subunits: SRP54 and SRP19.</text>
</comment>
<dbReference type="GO" id="GO:0048500">
    <property type="term" value="C:signal recognition particle"/>
    <property type="evidence" value="ECO:0007669"/>
    <property type="project" value="UniProtKB-UniRule"/>
</dbReference>
<feature type="binding site" evidence="9">
    <location>
        <begin position="181"/>
        <end position="185"/>
    </location>
    <ligand>
        <name>GTP</name>
        <dbReference type="ChEBI" id="CHEBI:37565"/>
    </ligand>
</feature>
<dbReference type="GO" id="GO:0003924">
    <property type="term" value="F:GTPase activity"/>
    <property type="evidence" value="ECO:0007669"/>
    <property type="project" value="UniProtKB-UniRule"/>
</dbReference>
<sequence>MDLGAGLRKALARITGAAIVDEKAVAELVKELQRVLISNDVNVKLVFELSKKIQDRAVKEKPAGGVGAREHVVKVVYDELVALMGERYEPRLGKQRVLLLGLFGSGKTTSTAKLAKFYRDRGLSVGLVCCDTYRPAAYEQVEQLSAMTGIPFYGIKGERDVKKIVENGLEHFKDKDVIIVDSSGRDAFDEELSQELKDINEAFKPDEKLLVVSADIGQVAKEQAEEFNRAVGITGVLVTKMDGSGKGGGALSSVAVSSAKVAFIGTGEKIGDFEVFDAKKFVGRLLGFPDLEALLEKVKKAGVEEVDAGRILEKDLTIESFYEQLKATKKLGPLKGVFQMMGMVDLPKELMEESEEKLKKYEVIINSMTKQERKDVELVRKSKQRTDRIAMGSGTKPEDVRELLSQFEKMRKFLNAFKKNRGLRKQVEKMMKGGNLPGMIG</sequence>
<comment type="similarity">
    <text evidence="1 9">Belongs to the GTP-binding SRP family. SRP54 subfamily.</text>
</comment>
<proteinExistence type="inferred from homology"/>
<evidence type="ECO:0000256" key="7">
    <source>
        <dbReference type="ARBA" id="ARBA00023135"/>
    </source>
</evidence>
<dbReference type="GO" id="GO:0008312">
    <property type="term" value="F:7S RNA binding"/>
    <property type="evidence" value="ECO:0007669"/>
    <property type="project" value="UniProtKB-UniRule"/>
</dbReference>
<dbReference type="KEGG" id="flt:Sv326_1146"/>
<evidence type="ECO:0000313" key="14">
    <source>
        <dbReference type="Proteomes" id="UP000510821"/>
    </source>
</evidence>
<organism evidence="13 14">
    <name type="scientific">Fermentimicrarchaeum limneticum</name>
    <dbReference type="NCBI Taxonomy" id="2795018"/>
    <lineage>
        <taxon>Archaea</taxon>
        <taxon>Candidatus Micrarchaeota</taxon>
        <taxon>Candidatus Fermentimicrarchaeales</taxon>
        <taxon>Candidatus Fermentimicrarchaeaceae</taxon>
        <taxon>Candidatus Fermentimicrarchaeum</taxon>
    </lineage>
</organism>
<evidence type="ECO:0000256" key="2">
    <source>
        <dbReference type="ARBA" id="ARBA00022490"/>
    </source>
</evidence>
<dbReference type="Pfam" id="PF02978">
    <property type="entry name" value="SRP_SPB"/>
    <property type="match status" value="1"/>
</dbReference>
<accession>A0A7D6BTD6</accession>
<dbReference type="EC" id="3.6.5.4" evidence="9"/>
<evidence type="ECO:0000256" key="5">
    <source>
        <dbReference type="ARBA" id="ARBA00022884"/>
    </source>
</evidence>
<dbReference type="InterPro" id="IPR022941">
    <property type="entry name" value="SRP54"/>
</dbReference>
<comment type="subcellular location">
    <subcellularLocation>
        <location evidence="9">Cytoplasm</location>
    </subcellularLocation>
    <text evidence="9">The SRP-RNC complex is targeted to the cytoplasmic membrane.</text>
</comment>
<dbReference type="InterPro" id="IPR004125">
    <property type="entry name" value="Signal_recog_particle_SRP54_M"/>
</dbReference>
<keyword evidence="6 9" id="KW-0342">GTP-binding</keyword>
<dbReference type="SUPFAM" id="SSF47364">
    <property type="entry name" value="Domain of the SRP/SRP receptor G-proteins"/>
    <property type="match status" value="1"/>
</dbReference>
<dbReference type="Pfam" id="PF02881">
    <property type="entry name" value="SRP54_N"/>
    <property type="match status" value="1"/>
</dbReference>
<dbReference type="SMART" id="SM00962">
    <property type="entry name" value="SRP54"/>
    <property type="match status" value="1"/>
</dbReference>
<evidence type="ECO:0000256" key="6">
    <source>
        <dbReference type="ARBA" id="ARBA00023134"/>
    </source>
</evidence>
<dbReference type="InterPro" id="IPR027417">
    <property type="entry name" value="P-loop_NTPase"/>
</dbReference>
<dbReference type="PANTHER" id="PTHR11564:SF5">
    <property type="entry name" value="SIGNAL RECOGNITION PARTICLE SUBUNIT SRP54"/>
    <property type="match status" value="1"/>
</dbReference>
<feature type="domain" description="AAA+ ATPase" evidence="10">
    <location>
        <begin position="93"/>
        <end position="286"/>
    </location>
</feature>
<dbReference type="AlphaFoldDB" id="A0A7D6BTD6"/>
<keyword evidence="8 9" id="KW-0687">Ribonucleoprotein</keyword>
<feature type="binding site" evidence="9">
    <location>
        <begin position="239"/>
        <end position="242"/>
    </location>
    <ligand>
        <name>GTP</name>
        <dbReference type="ChEBI" id="CHEBI:37565"/>
    </ligand>
</feature>
<gene>
    <name evidence="9" type="primary">srp54</name>
    <name evidence="13" type="ORF">Sv326_1146</name>
</gene>
<dbReference type="Pfam" id="PF00448">
    <property type="entry name" value="SRP54"/>
    <property type="match status" value="1"/>
</dbReference>
<keyword evidence="5 9" id="KW-0694">RNA-binding</keyword>
<dbReference type="InterPro" id="IPR036891">
    <property type="entry name" value="Signal_recog_part_SRP54_M_sf"/>
</dbReference>